<dbReference type="InterPro" id="IPR018422">
    <property type="entry name" value="Cation/H_exchanger_CPA1"/>
</dbReference>
<feature type="region of interest" description="Disordered" evidence="10">
    <location>
        <begin position="308"/>
        <end position="351"/>
    </location>
</feature>
<dbReference type="GO" id="GO:0015385">
    <property type="term" value="F:sodium:proton antiporter activity"/>
    <property type="evidence" value="ECO:0007669"/>
    <property type="project" value="InterPro"/>
</dbReference>
<dbReference type="InterPro" id="IPR006153">
    <property type="entry name" value="Cation/H_exchanger_TM"/>
</dbReference>
<evidence type="ECO:0000256" key="10">
    <source>
        <dbReference type="SAM" id="MobiDB-lite"/>
    </source>
</evidence>
<keyword evidence="9" id="KW-0739">Sodium transport</keyword>
<evidence type="ECO:0000256" key="6">
    <source>
        <dbReference type="ARBA" id="ARBA00023053"/>
    </source>
</evidence>
<evidence type="ECO:0000313" key="13">
    <source>
        <dbReference type="EMBL" id="PHJ19629.1"/>
    </source>
</evidence>
<feature type="transmembrane region" description="Helical" evidence="11">
    <location>
        <begin position="57"/>
        <end position="79"/>
    </location>
</feature>
<reference evidence="13 14" key="1">
    <citation type="journal article" date="2017" name="Int. J. Parasitol.">
        <title>The genome of the protozoan parasite Cystoisospora suis and a reverse vaccinology approach to identify vaccine candidates.</title>
        <authorList>
            <person name="Palmieri N."/>
            <person name="Shrestha A."/>
            <person name="Ruttkowski B."/>
            <person name="Beck T."/>
            <person name="Vogl C."/>
            <person name="Tomley F."/>
            <person name="Blake D.P."/>
            <person name="Joachim A."/>
        </authorList>
    </citation>
    <scope>NUCLEOTIDE SEQUENCE [LARGE SCALE GENOMIC DNA]</scope>
    <source>
        <strain evidence="13 14">Wien I</strain>
    </source>
</reference>
<feature type="region of interest" description="Disordered" evidence="10">
    <location>
        <begin position="241"/>
        <end position="260"/>
    </location>
</feature>
<keyword evidence="6" id="KW-0915">Sodium</keyword>
<evidence type="ECO:0000256" key="11">
    <source>
        <dbReference type="SAM" id="Phobius"/>
    </source>
</evidence>
<comment type="subcellular location">
    <subcellularLocation>
        <location evidence="1">Cell membrane</location>
        <topology evidence="1">Multi-pass membrane protein</topology>
    </subcellularLocation>
</comment>
<sequence length="599" mass="66460">MAAKGSTALQRTIQSFHHQAIELLATLSVQAIFVCGGVICSRLLLQYADTVQEWIEILLVYLVLQVSRLLVVYLSWPLITCMGLPLNWKECFIIFYGGLRGVVCLALGLVVEADPLMDKEVREHIGICVAGTVLLTLLLNGTTAEMVYTRLKIYPMSKYRQEHLSFVLNAIDVACNKKKDELKDYWLFKGTGVVEAANEALPCFSKGYLDTNGNLHIPGKSYREILNNPPSCASWHIQTHAEGTGGDEQEGGREGGDSSSFNFFKKIESRDFGVPTRGFMGEWTAGLSTIVSHVKEVAASSRREFLGGKQSSSFSSSSSSSPQSSEEGKAGDSSLRETSTGKESADGDESAVLIDKETEKLEKEAHVLHVLFSAMRHFYTSLYKHSNIGGTPCLLLCTTVDKSHAYLDAQLRELARPGGGGRLLLGGEGELEKQKKRGRGGGALRYEKNVFEYEWDCLLQSLRSKYSLWKCLNSLPCDVFDLLKSYLISIVQTLYATTEAHEFLLQSNQKELQNLLNPESLAALKEFTVSSRALMEKIKNSFPTVFSQCLIVIASHMLLNAKQAVLEEEIERGLVFPEDASKLEEALSEQRMMLERISR</sequence>
<accession>A0A2C6KRE8</accession>
<protein>
    <submittedName>
        <fullName evidence="13">Sodium hydrogen exchanger nhe2</fullName>
    </submittedName>
</protein>
<keyword evidence="3" id="KW-1003">Cell membrane</keyword>
<feature type="transmembrane region" description="Helical" evidence="11">
    <location>
        <begin position="91"/>
        <end position="112"/>
    </location>
</feature>
<comment type="caution">
    <text evidence="13">The sequence shown here is derived from an EMBL/GenBank/DDBJ whole genome shotgun (WGS) entry which is preliminary data.</text>
</comment>
<dbReference type="AlphaFoldDB" id="A0A2C6KRE8"/>
<feature type="transmembrane region" description="Helical" evidence="11">
    <location>
        <begin position="124"/>
        <end position="148"/>
    </location>
</feature>
<keyword evidence="8 11" id="KW-0472">Membrane</keyword>
<dbReference type="GO" id="GO:0005886">
    <property type="term" value="C:plasma membrane"/>
    <property type="evidence" value="ECO:0007669"/>
    <property type="project" value="UniProtKB-SubCell"/>
</dbReference>
<evidence type="ECO:0000256" key="2">
    <source>
        <dbReference type="ARBA" id="ARBA00022448"/>
    </source>
</evidence>
<evidence type="ECO:0000256" key="8">
    <source>
        <dbReference type="ARBA" id="ARBA00023136"/>
    </source>
</evidence>
<name>A0A2C6KRE8_9APIC</name>
<keyword evidence="14" id="KW-1185">Reference proteome</keyword>
<feature type="domain" description="Cation/H+ exchanger transmembrane" evidence="12">
    <location>
        <begin position="21"/>
        <end position="144"/>
    </location>
</feature>
<evidence type="ECO:0000259" key="12">
    <source>
        <dbReference type="Pfam" id="PF00999"/>
    </source>
</evidence>
<dbReference type="GeneID" id="94429907"/>
<evidence type="ECO:0000256" key="3">
    <source>
        <dbReference type="ARBA" id="ARBA00022475"/>
    </source>
</evidence>
<evidence type="ECO:0000256" key="4">
    <source>
        <dbReference type="ARBA" id="ARBA00022692"/>
    </source>
</evidence>
<dbReference type="PANTHER" id="PTHR10110">
    <property type="entry name" value="SODIUM/HYDROGEN EXCHANGER"/>
    <property type="match status" value="1"/>
</dbReference>
<keyword evidence="2" id="KW-0813">Transport</keyword>
<keyword evidence="5 11" id="KW-1133">Transmembrane helix</keyword>
<dbReference type="EMBL" id="MIGC01003315">
    <property type="protein sequence ID" value="PHJ19629.1"/>
    <property type="molecule type" value="Genomic_DNA"/>
</dbReference>
<evidence type="ECO:0000313" key="14">
    <source>
        <dbReference type="Proteomes" id="UP000221165"/>
    </source>
</evidence>
<organism evidence="13 14">
    <name type="scientific">Cystoisospora suis</name>
    <dbReference type="NCBI Taxonomy" id="483139"/>
    <lineage>
        <taxon>Eukaryota</taxon>
        <taxon>Sar</taxon>
        <taxon>Alveolata</taxon>
        <taxon>Apicomplexa</taxon>
        <taxon>Conoidasida</taxon>
        <taxon>Coccidia</taxon>
        <taxon>Eucoccidiorida</taxon>
        <taxon>Eimeriorina</taxon>
        <taxon>Sarcocystidae</taxon>
        <taxon>Cystoisospora</taxon>
    </lineage>
</organism>
<gene>
    <name evidence="13" type="ORF">CSUI_006540</name>
</gene>
<evidence type="ECO:0000256" key="5">
    <source>
        <dbReference type="ARBA" id="ARBA00022989"/>
    </source>
</evidence>
<dbReference type="GO" id="GO:0015386">
    <property type="term" value="F:potassium:proton antiporter activity"/>
    <property type="evidence" value="ECO:0007669"/>
    <property type="project" value="TreeGrafter"/>
</dbReference>
<dbReference type="Pfam" id="PF00999">
    <property type="entry name" value="Na_H_Exchanger"/>
    <property type="match status" value="1"/>
</dbReference>
<dbReference type="GO" id="GO:0051453">
    <property type="term" value="P:regulation of intracellular pH"/>
    <property type="evidence" value="ECO:0007669"/>
    <property type="project" value="TreeGrafter"/>
</dbReference>
<evidence type="ECO:0000256" key="9">
    <source>
        <dbReference type="ARBA" id="ARBA00023201"/>
    </source>
</evidence>
<proteinExistence type="predicted"/>
<keyword evidence="4 11" id="KW-0812">Transmembrane</keyword>
<dbReference type="GO" id="GO:0098719">
    <property type="term" value="P:sodium ion import across plasma membrane"/>
    <property type="evidence" value="ECO:0007669"/>
    <property type="project" value="TreeGrafter"/>
</dbReference>
<dbReference type="RefSeq" id="XP_067921327.1">
    <property type="nucleotide sequence ID" value="XM_068066696.1"/>
</dbReference>
<evidence type="ECO:0000256" key="1">
    <source>
        <dbReference type="ARBA" id="ARBA00004651"/>
    </source>
</evidence>
<dbReference type="PANTHER" id="PTHR10110:SF86">
    <property type="entry name" value="SODIUM_HYDROGEN EXCHANGER 7"/>
    <property type="match status" value="1"/>
</dbReference>
<feature type="compositionally biased region" description="Low complexity" evidence="10">
    <location>
        <begin position="311"/>
        <end position="325"/>
    </location>
</feature>
<dbReference type="Proteomes" id="UP000221165">
    <property type="component" value="Unassembled WGS sequence"/>
</dbReference>
<dbReference type="OrthoDB" id="441412at2759"/>
<feature type="transmembrane region" description="Helical" evidence="11">
    <location>
        <begin position="21"/>
        <end position="45"/>
    </location>
</feature>
<keyword evidence="7" id="KW-0406">Ion transport</keyword>
<evidence type="ECO:0000256" key="7">
    <source>
        <dbReference type="ARBA" id="ARBA00023065"/>
    </source>
</evidence>
<dbReference type="VEuPathDB" id="ToxoDB:CSUI_006540"/>